<protein>
    <submittedName>
        <fullName evidence="2">9122_t:CDS:1</fullName>
    </submittedName>
</protein>
<dbReference type="Proteomes" id="UP000789901">
    <property type="component" value="Unassembled WGS sequence"/>
</dbReference>
<sequence length="84" mass="9649">MVPNKSTRVWIFISSNSTEQIDEKFLSNRRDLWFLTRRLLSALGSERLCPENHPNGLSQRPSNSLPQTNHMYPLCLLPHGSRSA</sequence>
<evidence type="ECO:0000313" key="3">
    <source>
        <dbReference type="Proteomes" id="UP000789901"/>
    </source>
</evidence>
<accession>A0ABN7UP02</accession>
<reference evidence="2 3" key="1">
    <citation type="submission" date="2021-06" db="EMBL/GenBank/DDBJ databases">
        <authorList>
            <person name="Kallberg Y."/>
            <person name="Tangrot J."/>
            <person name="Rosling A."/>
        </authorList>
    </citation>
    <scope>NUCLEOTIDE SEQUENCE [LARGE SCALE GENOMIC DNA]</scope>
    <source>
        <strain evidence="2 3">120-4 pot B 10/14</strain>
    </source>
</reference>
<gene>
    <name evidence="2" type="ORF">GMARGA_LOCUS8955</name>
</gene>
<evidence type="ECO:0000313" key="2">
    <source>
        <dbReference type="EMBL" id="CAG8643261.1"/>
    </source>
</evidence>
<dbReference type="EMBL" id="CAJVQB010004704">
    <property type="protein sequence ID" value="CAG8643261.1"/>
    <property type="molecule type" value="Genomic_DNA"/>
</dbReference>
<evidence type="ECO:0000256" key="1">
    <source>
        <dbReference type="SAM" id="MobiDB-lite"/>
    </source>
</evidence>
<feature type="region of interest" description="Disordered" evidence="1">
    <location>
        <begin position="50"/>
        <end position="72"/>
    </location>
</feature>
<organism evidence="2 3">
    <name type="scientific">Gigaspora margarita</name>
    <dbReference type="NCBI Taxonomy" id="4874"/>
    <lineage>
        <taxon>Eukaryota</taxon>
        <taxon>Fungi</taxon>
        <taxon>Fungi incertae sedis</taxon>
        <taxon>Mucoromycota</taxon>
        <taxon>Glomeromycotina</taxon>
        <taxon>Glomeromycetes</taxon>
        <taxon>Diversisporales</taxon>
        <taxon>Gigasporaceae</taxon>
        <taxon>Gigaspora</taxon>
    </lineage>
</organism>
<proteinExistence type="predicted"/>
<comment type="caution">
    <text evidence="2">The sequence shown here is derived from an EMBL/GenBank/DDBJ whole genome shotgun (WGS) entry which is preliminary data.</text>
</comment>
<name>A0ABN7UP02_GIGMA</name>
<keyword evidence="3" id="KW-1185">Reference proteome</keyword>
<feature type="compositionally biased region" description="Polar residues" evidence="1">
    <location>
        <begin position="55"/>
        <end position="70"/>
    </location>
</feature>